<reference evidence="2 3" key="1">
    <citation type="submission" date="2017-04" db="EMBL/GenBank/DDBJ databases">
        <title>Draft genome sequence of Tuber borchii Vittad., a whitish edible truffle.</title>
        <authorList>
            <consortium name="DOE Joint Genome Institute"/>
            <person name="Murat C."/>
            <person name="Kuo A."/>
            <person name="Barry K.W."/>
            <person name="Clum A."/>
            <person name="Dockter R.B."/>
            <person name="Fauchery L."/>
            <person name="Iotti M."/>
            <person name="Kohler A."/>
            <person name="Labutti K."/>
            <person name="Lindquist E.A."/>
            <person name="Lipzen A."/>
            <person name="Ohm R.A."/>
            <person name="Wang M."/>
            <person name="Grigoriev I.V."/>
            <person name="Zambonelli A."/>
            <person name="Martin F.M."/>
        </authorList>
    </citation>
    <scope>NUCLEOTIDE SEQUENCE [LARGE SCALE GENOMIC DNA]</scope>
    <source>
        <strain evidence="2 3">Tbo3840</strain>
    </source>
</reference>
<sequence length="72" mass="8500">YQWLILVFVPAGCTGIFQPCDVGLQRFYKHHIKLEAAESFQKVVWNQLRDEILPRDIKIGENIRQLRNHTAH</sequence>
<accession>A0A2T6ZAY8</accession>
<keyword evidence="1" id="KW-0732">Signal</keyword>
<dbReference type="Proteomes" id="UP000244722">
    <property type="component" value="Unassembled WGS sequence"/>
</dbReference>
<comment type="caution">
    <text evidence="2">The sequence shown here is derived from an EMBL/GenBank/DDBJ whole genome shotgun (WGS) entry which is preliminary data.</text>
</comment>
<proteinExistence type="predicted"/>
<dbReference type="OrthoDB" id="125347at2759"/>
<name>A0A2T6ZAY8_TUBBO</name>
<organism evidence="2 3">
    <name type="scientific">Tuber borchii</name>
    <name type="common">White truffle</name>
    <dbReference type="NCBI Taxonomy" id="42251"/>
    <lineage>
        <taxon>Eukaryota</taxon>
        <taxon>Fungi</taxon>
        <taxon>Dikarya</taxon>
        <taxon>Ascomycota</taxon>
        <taxon>Pezizomycotina</taxon>
        <taxon>Pezizomycetes</taxon>
        <taxon>Pezizales</taxon>
        <taxon>Tuberaceae</taxon>
        <taxon>Tuber</taxon>
    </lineage>
</organism>
<protein>
    <submittedName>
        <fullName evidence="2">Uncharacterized protein</fullName>
    </submittedName>
</protein>
<feature type="non-terminal residue" evidence="2">
    <location>
        <position position="1"/>
    </location>
</feature>
<evidence type="ECO:0000313" key="2">
    <source>
        <dbReference type="EMBL" id="PUU72584.1"/>
    </source>
</evidence>
<feature type="signal peptide" evidence="1">
    <location>
        <begin position="1"/>
        <end position="15"/>
    </location>
</feature>
<evidence type="ECO:0000313" key="3">
    <source>
        <dbReference type="Proteomes" id="UP000244722"/>
    </source>
</evidence>
<dbReference type="STRING" id="42251.A0A2T6ZAY8"/>
<keyword evidence="3" id="KW-1185">Reference proteome</keyword>
<gene>
    <name evidence="2" type="ORF">B9Z19DRAFT_1009031</name>
</gene>
<dbReference type="AlphaFoldDB" id="A0A2T6ZAY8"/>
<evidence type="ECO:0000256" key="1">
    <source>
        <dbReference type="SAM" id="SignalP"/>
    </source>
</evidence>
<feature type="chain" id="PRO_5015575358" evidence="1">
    <location>
        <begin position="16"/>
        <end position="72"/>
    </location>
</feature>
<dbReference type="EMBL" id="NESQ01000500">
    <property type="protein sequence ID" value="PUU72584.1"/>
    <property type="molecule type" value="Genomic_DNA"/>
</dbReference>